<dbReference type="AlphaFoldDB" id="A0AAW1JC41"/>
<sequence length="476" mass="54083">MCSSSWFDLMERPPTIWLSVEHGCPEMSRSLYIIQPPIDLSDYDQMIDSQGFIPLSPVLTLPDKNTFMKHSALLNLGSKIYFFGGVHNHPCLPSSTRPSHLSYQVQVFDTDHPDQGIRILSPMNGPKDSPCVFVADGMIYALGAALRTFNRPGFFERYDPSSDPPLHPSEWVGAKFMDRATVVGRRVYISSFYHIIFNLDTHKWDPLPPQELALRFPYGSIFVNDSVSLYYLQGPGSCKPGVFIDSFRDPVQVVKRGPLTTSTKLAGVDNTLFMNPCLAPGKEQLMADANDLDDNAFFTNSAYYPWRDLFHMGGRFFCYVVTSPLFDHDNYAIRQPNSRGVWIKFFEEVPHTDHNKTKFRSLASFGYKIDSDFSHMSSFIRCSVFGTVPDSWIIARLEKKQESKLKLINKENTIAQDQAELLDNTQNREMLLKKLLADREEEISRLASELAKKNERLKSYEALFAKNGGMSTRIGS</sequence>
<dbReference type="Proteomes" id="UP001443914">
    <property type="component" value="Unassembled WGS sequence"/>
</dbReference>
<name>A0AAW1JC41_SAPOF</name>
<accession>A0AAW1JC41</accession>
<evidence type="ECO:0000313" key="2">
    <source>
        <dbReference type="EMBL" id="KAK9699791.1"/>
    </source>
</evidence>
<organism evidence="2 3">
    <name type="scientific">Saponaria officinalis</name>
    <name type="common">Common soapwort</name>
    <name type="synonym">Lychnis saponaria</name>
    <dbReference type="NCBI Taxonomy" id="3572"/>
    <lineage>
        <taxon>Eukaryota</taxon>
        <taxon>Viridiplantae</taxon>
        <taxon>Streptophyta</taxon>
        <taxon>Embryophyta</taxon>
        <taxon>Tracheophyta</taxon>
        <taxon>Spermatophyta</taxon>
        <taxon>Magnoliopsida</taxon>
        <taxon>eudicotyledons</taxon>
        <taxon>Gunneridae</taxon>
        <taxon>Pentapetalae</taxon>
        <taxon>Caryophyllales</taxon>
        <taxon>Caryophyllaceae</taxon>
        <taxon>Caryophylleae</taxon>
        <taxon>Saponaria</taxon>
    </lineage>
</organism>
<gene>
    <name evidence="2" type="ORF">RND81_08G196500</name>
</gene>
<keyword evidence="1" id="KW-0175">Coiled coil</keyword>
<keyword evidence="3" id="KW-1185">Reference proteome</keyword>
<dbReference type="InterPro" id="IPR015915">
    <property type="entry name" value="Kelch-typ_b-propeller"/>
</dbReference>
<evidence type="ECO:0000256" key="1">
    <source>
        <dbReference type="SAM" id="Coils"/>
    </source>
</evidence>
<reference evidence="2 3" key="1">
    <citation type="submission" date="2024-03" db="EMBL/GenBank/DDBJ databases">
        <title>WGS assembly of Saponaria officinalis var. Norfolk2.</title>
        <authorList>
            <person name="Jenkins J."/>
            <person name="Shu S."/>
            <person name="Grimwood J."/>
            <person name="Barry K."/>
            <person name="Goodstein D."/>
            <person name="Schmutz J."/>
            <person name="Leebens-Mack J."/>
            <person name="Osbourn A."/>
        </authorList>
    </citation>
    <scope>NUCLEOTIDE SEQUENCE [LARGE SCALE GENOMIC DNA]</scope>
    <source>
        <strain evidence="3">cv. Norfolk2</strain>
        <strain evidence="2">JIC</strain>
        <tissue evidence="2">Leaf</tissue>
    </source>
</reference>
<dbReference type="SUPFAM" id="SSF117281">
    <property type="entry name" value="Kelch motif"/>
    <property type="match status" value="1"/>
</dbReference>
<evidence type="ECO:0000313" key="3">
    <source>
        <dbReference type="Proteomes" id="UP001443914"/>
    </source>
</evidence>
<comment type="caution">
    <text evidence="2">The sequence shown here is derived from an EMBL/GenBank/DDBJ whole genome shotgun (WGS) entry which is preliminary data.</text>
</comment>
<dbReference type="EMBL" id="JBDFQZ010000008">
    <property type="protein sequence ID" value="KAK9699789.1"/>
    <property type="molecule type" value="Genomic_DNA"/>
</dbReference>
<proteinExistence type="predicted"/>
<protein>
    <submittedName>
        <fullName evidence="2">Uncharacterized protein</fullName>
    </submittedName>
</protein>
<feature type="coiled-coil region" evidence="1">
    <location>
        <begin position="436"/>
        <end position="463"/>
    </location>
</feature>
<dbReference type="EMBL" id="JBDFQZ010000008">
    <property type="protein sequence ID" value="KAK9699790.1"/>
    <property type="molecule type" value="Genomic_DNA"/>
</dbReference>
<dbReference type="Gene3D" id="2.120.10.80">
    <property type="entry name" value="Kelch-type beta propeller"/>
    <property type="match status" value="1"/>
</dbReference>
<dbReference type="EMBL" id="JBDFQZ010000008">
    <property type="protein sequence ID" value="KAK9699791.1"/>
    <property type="molecule type" value="Genomic_DNA"/>
</dbReference>